<dbReference type="EMBL" id="JBHSPA010000114">
    <property type="protein sequence ID" value="MFC5834632.1"/>
    <property type="molecule type" value="Genomic_DNA"/>
</dbReference>
<organism evidence="1 2">
    <name type="scientific">Nonomuraea insulae</name>
    <dbReference type="NCBI Taxonomy" id="1616787"/>
    <lineage>
        <taxon>Bacteria</taxon>
        <taxon>Bacillati</taxon>
        <taxon>Actinomycetota</taxon>
        <taxon>Actinomycetes</taxon>
        <taxon>Streptosporangiales</taxon>
        <taxon>Streptosporangiaceae</taxon>
        <taxon>Nonomuraea</taxon>
    </lineage>
</organism>
<accession>A0ABW1DA02</accession>
<comment type="caution">
    <text evidence="1">The sequence shown here is derived from an EMBL/GenBank/DDBJ whole genome shotgun (WGS) entry which is preliminary data.</text>
</comment>
<name>A0ABW1DA02_9ACTN</name>
<keyword evidence="2" id="KW-1185">Reference proteome</keyword>
<protein>
    <submittedName>
        <fullName evidence="1">Uncharacterized protein</fullName>
    </submittedName>
</protein>
<sequence>MNTAMELRSVFESLGVEEYVRILVDAAPPLKLWQRDRLAVLFREAA</sequence>
<evidence type="ECO:0000313" key="1">
    <source>
        <dbReference type="EMBL" id="MFC5834632.1"/>
    </source>
</evidence>
<reference evidence="2" key="1">
    <citation type="journal article" date="2019" name="Int. J. Syst. Evol. Microbiol.">
        <title>The Global Catalogue of Microorganisms (GCM) 10K type strain sequencing project: providing services to taxonomists for standard genome sequencing and annotation.</title>
        <authorList>
            <consortium name="The Broad Institute Genomics Platform"/>
            <consortium name="The Broad Institute Genome Sequencing Center for Infectious Disease"/>
            <person name="Wu L."/>
            <person name="Ma J."/>
        </authorList>
    </citation>
    <scope>NUCLEOTIDE SEQUENCE [LARGE SCALE GENOMIC DNA]</scope>
    <source>
        <strain evidence="2">CCUG 53903</strain>
    </source>
</reference>
<evidence type="ECO:0000313" key="2">
    <source>
        <dbReference type="Proteomes" id="UP001596058"/>
    </source>
</evidence>
<proteinExistence type="predicted"/>
<gene>
    <name evidence="1" type="ORF">ACFPZ3_63240</name>
</gene>
<dbReference type="RefSeq" id="WP_379524046.1">
    <property type="nucleotide sequence ID" value="NZ_JBHSPA010000114.1"/>
</dbReference>
<dbReference type="Proteomes" id="UP001596058">
    <property type="component" value="Unassembled WGS sequence"/>
</dbReference>